<evidence type="ECO:0000313" key="1">
    <source>
        <dbReference type="EMBL" id="MBK1826877.1"/>
    </source>
</evidence>
<dbReference type="Pfam" id="PF00702">
    <property type="entry name" value="Hydrolase"/>
    <property type="match status" value="1"/>
</dbReference>
<proteinExistence type="predicted"/>
<keyword evidence="2" id="KW-1185">Reference proteome</keyword>
<gene>
    <name evidence="1" type="ORF">JIN81_07595</name>
</gene>
<keyword evidence="1" id="KW-0378">Hydrolase</keyword>
<dbReference type="RefSeq" id="WP_200278243.1">
    <property type="nucleotide sequence ID" value="NZ_JAENII010000004.1"/>
</dbReference>
<dbReference type="SFLD" id="SFLDS00003">
    <property type="entry name" value="Haloacid_Dehalogenase"/>
    <property type="match status" value="1"/>
</dbReference>
<sequence length="224" mass="25959">MKPSQIQNIFWDVDGVLADLNYAYFHFLTGHPNYRDRYAGLKWEQLPEVLPIVPEYGALELKTHPELGAKMDRDFCADQSFFRNRPLYPKVIETLKRLNAQGCRQFTMSATFDVEAKTAYLNDILAPVTDFLTIECVQHGEFMHDTAKVDRLRECFRKYELNPDETILVDDRIYNQHAAIESGAHPVRLRCEFTTDLPEDLAWIPEFKDVEAVADWLLGEEGIN</sequence>
<evidence type="ECO:0000313" key="2">
    <source>
        <dbReference type="Proteomes" id="UP000658278"/>
    </source>
</evidence>
<reference evidence="1" key="1">
    <citation type="submission" date="2021-01" db="EMBL/GenBank/DDBJ databases">
        <title>Modified the classification status of verrucomicrobia.</title>
        <authorList>
            <person name="Feng X."/>
        </authorList>
    </citation>
    <scope>NUCLEOTIDE SEQUENCE</scope>
    <source>
        <strain evidence="1">KCTC 22201</strain>
    </source>
</reference>
<organism evidence="1 2">
    <name type="scientific">Haloferula rosea</name>
    <dbReference type="NCBI Taxonomy" id="490093"/>
    <lineage>
        <taxon>Bacteria</taxon>
        <taxon>Pseudomonadati</taxon>
        <taxon>Verrucomicrobiota</taxon>
        <taxon>Verrucomicrobiia</taxon>
        <taxon>Verrucomicrobiales</taxon>
        <taxon>Verrucomicrobiaceae</taxon>
        <taxon>Haloferula</taxon>
    </lineage>
</organism>
<dbReference type="SFLD" id="SFLDG01129">
    <property type="entry name" value="C1.5:_HAD__Beta-PGM__Phosphata"/>
    <property type="match status" value="1"/>
</dbReference>
<comment type="caution">
    <text evidence="1">The sequence shown here is derived from an EMBL/GenBank/DDBJ whole genome shotgun (WGS) entry which is preliminary data.</text>
</comment>
<dbReference type="SUPFAM" id="SSF56784">
    <property type="entry name" value="HAD-like"/>
    <property type="match status" value="1"/>
</dbReference>
<name>A0A934VFD3_9BACT</name>
<accession>A0A934VFD3</accession>
<dbReference type="EMBL" id="JAENII010000004">
    <property type="protein sequence ID" value="MBK1826877.1"/>
    <property type="molecule type" value="Genomic_DNA"/>
</dbReference>
<protein>
    <submittedName>
        <fullName evidence="1">Haloacid dehalogenase-like hydrolase</fullName>
    </submittedName>
</protein>
<dbReference type="AlphaFoldDB" id="A0A934VFD3"/>
<dbReference type="InterPro" id="IPR023214">
    <property type="entry name" value="HAD_sf"/>
</dbReference>
<dbReference type="Proteomes" id="UP000658278">
    <property type="component" value="Unassembled WGS sequence"/>
</dbReference>
<dbReference type="InterPro" id="IPR036412">
    <property type="entry name" value="HAD-like_sf"/>
</dbReference>
<dbReference type="GO" id="GO:0016787">
    <property type="term" value="F:hydrolase activity"/>
    <property type="evidence" value="ECO:0007669"/>
    <property type="project" value="UniProtKB-KW"/>
</dbReference>
<dbReference type="Gene3D" id="3.40.50.1000">
    <property type="entry name" value="HAD superfamily/HAD-like"/>
    <property type="match status" value="1"/>
</dbReference>